<dbReference type="HOGENOM" id="CLU_017584_0_6_9"/>
<dbReference type="GO" id="GO:1901605">
    <property type="term" value="P:alpha-amino acid metabolic process"/>
    <property type="evidence" value="ECO:0007669"/>
    <property type="project" value="TreeGrafter"/>
</dbReference>
<evidence type="ECO:0000256" key="6">
    <source>
        <dbReference type="ARBA" id="ARBA00022898"/>
    </source>
</evidence>
<evidence type="ECO:0000256" key="5">
    <source>
        <dbReference type="ARBA" id="ARBA00022679"/>
    </source>
</evidence>
<dbReference type="SUPFAM" id="SSF53383">
    <property type="entry name" value="PLP-dependent transferases"/>
    <property type="match status" value="1"/>
</dbReference>
<dbReference type="GO" id="GO:0008483">
    <property type="term" value="F:transaminase activity"/>
    <property type="evidence" value="ECO:0007669"/>
    <property type="project" value="UniProtKB-KW"/>
</dbReference>
<organism evidence="8 9">
    <name type="scientific">Jeotgalibacillus malaysiensis</name>
    <dbReference type="NCBI Taxonomy" id="1508404"/>
    <lineage>
        <taxon>Bacteria</taxon>
        <taxon>Bacillati</taxon>
        <taxon>Bacillota</taxon>
        <taxon>Bacilli</taxon>
        <taxon>Bacillales</taxon>
        <taxon>Caryophanaceae</taxon>
        <taxon>Jeotgalibacillus</taxon>
    </lineage>
</organism>
<dbReference type="Gene3D" id="3.90.1150.10">
    <property type="entry name" value="Aspartate Aminotransferase, domain 1"/>
    <property type="match status" value="1"/>
</dbReference>
<sequence length="394" mass="44240">MTTKNYYSKNILSALKHDPPGAWMPVVPDGCVRLSSGFPDASLVPVNEIQQAVTRLLNAERDLPLHYVGSPSIDQLQQWLLCRMNERNIHIKRDELLVTSGACQAIDLIARILIDEETYIVVESPTYMEALEIFQNYTDRILTVPVDGNGMQTDKLEDLLAERKLKNQPLPKVVYTIPTFQNPTGTSLSPERRKHLLELAETYDFLVMEDDAYGELSFDQPVNTLKSMDQAGRVFYIGSLSKVVAPGMRVGWIAARAEWIETLFRFKKDLDHPFAQSVMAAFLEETDWTKHLSNLQSLYQSKCSTLLNALEACMPEKVTWTDPKGGYFVWLTIPGADTGALLAKATEAGVSYIPGQYFYLQQENGLSQMRLSFSAADEGEIVEGVRRLAGVFKS</sequence>
<dbReference type="InterPro" id="IPR050859">
    <property type="entry name" value="Class-I_PLP-dep_aminotransf"/>
</dbReference>
<dbReference type="CDD" id="cd00609">
    <property type="entry name" value="AAT_like"/>
    <property type="match status" value="1"/>
</dbReference>
<evidence type="ECO:0000256" key="1">
    <source>
        <dbReference type="ARBA" id="ARBA00001933"/>
    </source>
</evidence>
<dbReference type="PANTHER" id="PTHR42790">
    <property type="entry name" value="AMINOTRANSFERASE"/>
    <property type="match status" value="1"/>
</dbReference>
<dbReference type="PANTHER" id="PTHR42790:SF19">
    <property type="entry name" value="KYNURENINE_ALPHA-AMINOADIPATE AMINOTRANSFERASE, MITOCHONDRIAL"/>
    <property type="match status" value="1"/>
</dbReference>
<comment type="subunit">
    <text evidence="3">Homodimer.</text>
</comment>
<dbReference type="Gene3D" id="3.40.640.10">
    <property type="entry name" value="Type I PLP-dependent aspartate aminotransferase-like (Major domain)"/>
    <property type="match status" value="1"/>
</dbReference>
<comment type="similarity">
    <text evidence="2">Belongs to the class-I pyridoxal-phosphate-dependent aminotransferase family.</text>
</comment>
<evidence type="ECO:0000256" key="4">
    <source>
        <dbReference type="ARBA" id="ARBA00022576"/>
    </source>
</evidence>
<name>A0A0B5AUC2_9BACL</name>
<keyword evidence="9" id="KW-1185">Reference proteome</keyword>
<dbReference type="FunFam" id="3.40.640.10:FF:000053">
    <property type="entry name" value="Aminotransferase, class I"/>
    <property type="match status" value="1"/>
</dbReference>
<dbReference type="KEGG" id="jeo:JMA_28660"/>
<dbReference type="Pfam" id="PF00155">
    <property type="entry name" value="Aminotran_1_2"/>
    <property type="match status" value="1"/>
</dbReference>
<gene>
    <name evidence="8" type="ORF">JMA_28660</name>
</gene>
<accession>A0A0B5AUC2</accession>
<evidence type="ECO:0000256" key="2">
    <source>
        <dbReference type="ARBA" id="ARBA00007441"/>
    </source>
</evidence>
<evidence type="ECO:0000256" key="3">
    <source>
        <dbReference type="ARBA" id="ARBA00011738"/>
    </source>
</evidence>
<proteinExistence type="inferred from homology"/>
<dbReference type="GO" id="GO:0030170">
    <property type="term" value="F:pyridoxal phosphate binding"/>
    <property type="evidence" value="ECO:0007669"/>
    <property type="project" value="InterPro"/>
</dbReference>
<evidence type="ECO:0000259" key="7">
    <source>
        <dbReference type="Pfam" id="PF00155"/>
    </source>
</evidence>
<dbReference type="AlphaFoldDB" id="A0A0B5AUC2"/>
<dbReference type="OrthoDB" id="9802328at2"/>
<dbReference type="STRING" id="1508404.JMA_28660"/>
<comment type="cofactor">
    <cofactor evidence="1">
        <name>pyridoxal 5'-phosphate</name>
        <dbReference type="ChEBI" id="CHEBI:597326"/>
    </cofactor>
</comment>
<evidence type="ECO:0000313" key="8">
    <source>
        <dbReference type="EMBL" id="AJD92183.1"/>
    </source>
</evidence>
<dbReference type="InterPro" id="IPR015424">
    <property type="entry name" value="PyrdxlP-dep_Trfase"/>
</dbReference>
<keyword evidence="5" id="KW-0808">Transferase</keyword>
<feature type="domain" description="Aminotransferase class I/classII large" evidence="7">
    <location>
        <begin position="31"/>
        <end position="388"/>
    </location>
</feature>
<dbReference type="EMBL" id="CP009416">
    <property type="protein sequence ID" value="AJD92183.1"/>
    <property type="molecule type" value="Genomic_DNA"/>
</dbReference>
<protein>
    <recommendedName>
        <fullName evidence="7">Aminotransferase class I/classII large domain-containing protein</fullName>
    </recommendedName>
</protein>
<reference evidence="8 9" key="1">
    <citation type="submission" date="2014-08" db="EMBL/GenBank/DDBJ databases">
        <title>Complete genome of a marine bacteria Jeotgalibacillus malaysiensis.</title>
        <authorList>
            <person name="Yaakop A.S."/>
            <person name="Chan K.-G."/>
            <person name="Goh K.M."/>
        </authorList>
    </citation>
    <scope>NUCLEOTIDE SEQUENCE [LARGE SCALE GENOMIC DNA]</scope>
    <source>
        <strain evidence="8 9">D5</strain>
    </source>
</reference>
<keyword evidence="4" id="KW-0032">Aminotransferase</keyword>
<keyword evidence="6" id="KW-0663">Pyridoxal phosphate</keyword>
<dbReference type="InterPro" id="IPR015421">
    <property type="entry name" value="PyrdxlP-dep_Trfase_major"/>
</dbReference>
<evidence type="ECO:0000313" key="9">
    <source>
        <dbReference type="Proteomes" id="UP000031449"/>
    </source>
</evidence>
<dbReference type="Proteomes" id="UP000031449">
    <property type="component" value="Chromosome"/>
</dbReference>
<dbReference type="BioCyc" id="JESP1508404:G14D9-12147-MONOMER"/>
<dbReference type="InterPro" id="IPR015422">
    <property type="entry name" value="PyrdxlP-dep_Trfase_small"/>
</dbReference>
<dbReference type="InterPro" id="IPR004839">
    <property type="entry name" value="Aminotransferase_I/II_large"/>
</dbReference>